<keyword evidence="1" id="KW-0812">Transmembrane</keyword>
<gene>
    <name evidence="2" type="ORF">A9Q75_05675</name>
</gene>
<dbReference type="Proteomes" id="UP000243053">
    <property type="component" value="Unassembled WGS sequence"/>
</dbReference>
<evidence type="ECO:0000256" key="1">
    <source>
        <dbReference type="SAM" id="Phobius"/>
    </source>
</evidence>
<reference evidence="3" key="1">
    <citation type="journal article" date="2017" name="Proc. Natl. Acad. Sci. U.S.A.">
        <title>Simulation of Deepwater Horizon oil plume reveals substrate specialization within a complex community of hydrocarbon degraders.</title>
        <authorList>
            <person name="Hu P."/>
            <person name="Dubinsky E.A."/>
            <person name="Probst A.J."/>
            <person name="Wang J."/>
            <person name="Sieber C.M.K."/>
            <person name="Tom L.M."/>
            <person name="Gardinali P."/>
            <person name="Banfield J.F."/>
            <person name="Atlas R.M."/>
            <person name="Andersen G.L."/>
        </authorList>
    </citation>
    <scope>NUCLEOTIDE SEQUENCE [LARGE SCALE GENOMIC DNA]</scope>
</reference>
<dbReference type="EMBL" id="MAAF01000039">
    <property type="protein sequence ID" value="OUR82536.1"/>
    <property type="molecule type" value="Genomic_DNA"/>
</dbReference>
<dbReference type="AlphaFoldDB" id="A0A1Y5EM01"/>
<protein>
    <submittedName>
        <fullName evidence="2">Uncharacterized protein</fullName>
    </submittedName>
</protein>
<evidence type="ECO:0000313" key="3">
    <source>
        <dbReference type="Proteomes" id="UP000243053"/>
    </source>
</evidence>
<sequence length="969" mass="109715">MNTNEAATNANNLQREQTLKAGGKAKHFHQFFTAYLIVVFLVVVVGLSSILFLLAQQYKHSQTLITEQLVSLQTQYLQQTYLINADKLIDSILKNIDSNELITLQQALSLQSRKLSLLKSEYKNSYQQWFSSNNLAMNLLTRIASSHTNNELVKSKSLIQLDTLLDAINIQLNNQQTDSKQAVLLSKVENQLTNIVAKLKRLDLNTTFRTFDQLSKQMDEMFVTDYAKQLANKQYESQGMADIVRDFIRFEDLILKDDLLAKWQDNLHLIEDYQQQLLAQQLQWQKIMDKLLVSQQEVDAVLAISDYAGINKEAVLFNLLPKWVVTAFAVVLISIVGLLLLIRRKIKVVSQFSVNSITRFIENEASALTAEEKDSFSQQRNHALYSAEAEQLIKKIQRINYNNHNEAEYLALTDKNQMLEDKVTKFDASAKSTSQLLVEQQRCKALHLTAIKQLVLLGASAVTTTIGASNKTDAGVAENHLNNAHHQGLDLVRKLRQASYYRYLQSSDALLTLSDVNLVALIQAVVLNSRNELILCNNKLSVSIDKKILSEVNLDVELFCEMFNVFIRLLFSQQKSRQLALKLNLVDKNNGQQKICFTGQVQGKEQIVQLPQALHGFSDDTTEQSELGDYFHTLLKNQHGYDVSAKLTEQAYHFSFTLPLAVANNQQEHHYPMLTLPGYLTDIENACVKLSAKYLVMPVEVLLAVKIPEKYQHLQQLLQAMGLQITFVSCELILQQQWKNGRFAVLITEIDCLPFTEFMIDKDEKFSCSDTLTRGVFSLDNLNNVTTKSECYSHWVQGELNAKSTVSELVTAMKPWIKEQSCGSLTPEEQVTQVTSSNDHIDVVAEGELVFASLNQALSFNFERYLKHQGSAELAIFMLEEYTTENTVLMEELSQAFTVNDVKKADAVIKVLLINSRILAADHLLQLCQHWQTLLTTQGLDKSEKVQVTLLSKTKQAVDEISQHAVTIA</sequence>
<feature type="transmembrane region" description="Helical" evidence="1">
    <location>
        <begin position="323"/>
        <end position="342"/>
    </location>
</feature>
<keyword evidence="1" id="KW-1133">Transmembrane helix</keyword>
<keyword evidence="1" id="KW-0472">Membrane</keyword>
<name>A0A1Y5EM01_COLPS</name>
<accession>A0A1Y5EM01</accession>
<evidence type="ECO:0000313" key="2">
    <source>
        <dbReference type="EMBL" id="OUR82536.1"/>
    </source>
</evidence>
<comment type="caution">
    <text evidence="2">The sequence shown here is derived from an EMBL/GenBank/DDBJ whole genome shotgun (WGS) entry which is preliminary data.</text>
</comment>
<feature type="transmembrane region" description="Helical" evidence="1">
    <location>
        <begin position="34"/>
        <end position="55"/>
    </location>
</feature>
<organism evidence="2 3">
    <name type="scientific">Colwellia psychrerythraea</name>
    <name type="common">Vibrio psychroerythus</name>
    <dbReference type="NCBI Taxonomy" id="28229"/>
    <lineage>
        <taxon>Bacteria</taxon>
        <taxon>Pseudomonadati</taxon>
        <taxon>Pseudomonadota</taxon>
        <taxon>Gammaproteobacteria</taxon>
        <taxon>Alteromonadales</taxon>
        <taxon>Colwelliaceae</taxon>
        <taxon>Colwellia</taxon>
    </lineage>
</organism>
<proteinExistence type="predicted"/>